<dbReference type="Pfam" id="PF23290">
    <property type="entry name" value="KOW5_SPT5"/>
    <property type="match status" value="1"/>
</dbReference>
<dbReference type="InterPro" id="IPR014722">
    <property type="entry name" value="Rib_uL2_dom2"/>
</dbReference>
<feature type="compositionally biased region" description="Acidic residues" evidence="11">
    <location>
        <begin position="7"/>
        <end position="42"/>
    </location>
</feature>
<evidence type="ECO:0000256" key="11">
    <source>
        <dbReference type="SAM" id="MobiDB-lite"/>
    </source>
</evidence>
<evidence type="ECO:0000256" key="1">
    <source>
        <dbReference type="ARBA" id="ARBA00004123"/>
    </source>
</evidence>
<gene>
    <name evidence="15" type="ORF">Cgig2_004832</name>
    <name evidence="14" type="ORF">Cgig2_015872</name>
</gene>
<feature type="domain" description="KOW" evidence="13">
    <location>
        <begin position="965"/>
        <end position="992"/>
    </location>
</feature>
<dbReference type="InterPro" id="IPR005100">
    <property type="entry name" value="NGN-domain"/>
</dbReference>
<dbReference type="InterPro" id="IPR036735">
    <property type="entry name" value="NGN_dom_sf"/>
</dbReference>
<dbReference type="CDD" id="cd06085">
    <property type="entry name" value="KOW_Spt5_5"/>
    <property type="match status" value="1"/>
</dbReference>
<keyword evidence="9 10" id="KW-0539">Nucleus</keyword>
<evidence type="ECO:0000256" key="10">
    <source>
        <dbReference type="PIRNR" id="PIRNR036945"/>
    </source>
</evidence>
<dbReference type="InterPro" id="IPR017071">
    <property type="entry name" value="TF_Spt5_eukaryote"/>
</dbReference>
<keyword evidence="8 10" id="KW-0804">Transcription</keyword>
<sequence>MPRVRDDYEDDLDEEEGDEYGGEELLDDEEEAEDEEEDEDYDAGEKSAKKRRRSEFIDDAALEDDEEEDDDYGGRRSSKKGRGGGGFIDDIALEADEEEEEEEEGEDDFIVDNPADIVEDDDRRMHRRPLLPREDQEEDVEDLERRIQERYARSSQAEYDEETTDVEQQALLPSVRDPKLWMVKCAIGREREVAVCLMQKFIDKGSELQIRSAIALDHLKNYIYIEADKEAHVREAIKGMRNIFGAKITLVPIKEMTDVLSVESKAIDLSRDTWVRMKTGTYKGDLAKVLDVDNVRQRVTVKLIPRIDLQALANKLDGREVAKKKAFVPPPRFMNIEEARELHIRVERRRDPMTGDYYENIGGMMFKDGFLIKTVSMKSISTQNIQPTFDELEKFRQPDERDGEIGSLSTLFANRKKGHFMKGDAVIIVKGDLKNLKGWVEKVEDGNVHIRPNEKGLPVLCSTSELFLQYSKLVLSVCLLLSFFMQKTLAINEKELCKYFEPGNHVKVISGSHEGATGMVVKVEGHVLIILSDTTKEHIRVFADHVVESSEVTTGVTKLGDFELHDLVLLDNMSFGVIIRVESEAFQVLKGVPDRPEVVLVRLREIKSKIDKKLVAQDRSKNTISVKDVVRVLEGPCKGKQGPVEHIFRGVLFIYDRHHLEHAGFICAKSQSCLVVGGSRGNREKIGDPLSYLRTPQRVPQSPGRLPPRAGGRHRGGPGGRGHDSLIGTTVKIRLGPYKGYRGRVKDIKGTTVRVELESQMKEVTGKDSSRYGMGSETPMHPSRTPMHPYMTPMRDPGATPIHDGIIGKKRILLRGEPPGSPPSRTYDAPTPGSGWANTPGGSYDAATPRDNGSAYVNAPSPYLPSTPGQPMTPSSAAYLPGTPGGQPMTPGGGGLDMMSPAIGGENEGLWLLPDILVNVHKPGDDAMIGVVQEVMADGSCRVALGSDGSGDMVTAQPNEIEVIQPRKSDKIKIMGGAQRGSTGKLIGVDGTDGIVKVDDTLDVKILDMGILAKLAQS</sequence>
<feature type="domain" description="KOW" evidence="13">
    <location>
        <begin position="724"/>
        <end position="751"/>
    </location>
</feature>
<keyword evidence="7" id="KW-0010">Activator</keyword>
<feature type="domain" description="KOW" evidence="13">
    <location>
        <begin position="623"/>
        <end position="650"/>
    </location>
</feature>
<dbReference type="GO" id="GO:0032784">
    <property type="term" value="P:regulation of DNA-templated transcription elongation"/>
    <property type="evidence" value="ECO:0007669"/>
    <property type="project" value="InterPro"/>
</dbReference>
<dbReference type="GO" id="GO:0006357">
    <property type="term" value="P:regulation of transcription by RNA polymerase II"/>
    <property type="evidence" value="ECO:0007669"/>
    <property type="project" value="InterPro"/>
</dbReference>
<dbReference type="CDD" id="cd06081">
    <property type="entry name" value="KOW_Spt5_1"/>
    <property type="match status" value="1"/>
</dbReference>
<dbReference type="InterPro" id="IPR039385">
    <property type="entry name" value="NGN_Euk"/>
</dbReference>
<dbReference type="SUPFAM" id="SSF50104">
    <property type="entry name" value="Translation proteins SH3-like domain"/>
    <property type="match status" value="1"/>
</dbReference>
<evidence type="ECO:0000256" key="8">
    <source>
        <dbReference type="ARBA" id="ARBA00023163"/>
    </source>
</evidence>
<dbReference type="Pfam" id="PF00467">
    <property type="entry name" value="KOW"/>
    <property type="match status" value="1"/>
</dbReference>
<proteinExistence type="inferred from homology"/>
<dbReference type="FunFam" id="2.30.30.30:FF:000024">
    <property type="entry name" value="Transcription elongation factor SPT5"/>
    <property type="match status" value="1"/>
</dbReference>
<feature type="compositionally biased region" description="Acidic residues" evidence="11">
    <location>
        <begin position="91"/>
        <end position="110"/>
    </location>
</feature>
<evidence type="ECO:0000256" key="4">
    <source>
        <dbReference type="ARBA" id="ARBA00022553"/>
    </source>
</evidence>
<dbReference type="Pfam" id="PF03439">
    <property type="entry name" value="Spt5-NGN"/>
    <property type="match status" value="1"/>
</dbReference>
<dbReference type="Gene3D" id="3.30.70.940">
    <property type="entry name" value="NusG, N-terminal domain"/>
    <property type="match status" value="1"/>
</dbReference>
<dbReference type="Pfam" id="PF23291">
    <property type="entry name" value="KOW4_SPT5"/>
    <property type="match status" value="1"/>
</dbReference>
<feature type="region of interest" description="Disordered" evidence="11">
    <location>
        <begin position="693"/>
        <end position="726"/>
    </location>
</feature>
<dbReference type="PROSITE" id="PS01108">
    <property type="entry name" value="RIBOSOMAL_L24"/>
    <property type="match status" value="1"/>
</dbReference>
<feature type="domain" description="NusG-like N-terminal" evidence="12">
    <location>
        <begin position="177"/>
        <end position="263"/>
    </location>
</feature>
<dbReference type="InterPro" id="IPR041978">
    <property type="entry name" value="KOW_Spt5_5"/>
</dbReference>
<dbReference type="InterPro" id="IPR005824">
    <property type="entry name" value="KOW"/>
</dbReference>
<feature type="domain" description="KOW" evidence="13">
    <location>
        <begin position="499"/>
        <end position="526"/>
    </location>
</feature>
<dbReference type="CDD" id="cd06084">
    <property type="entry name" value="KOW_Spt5_4"/>
    <property type="match status" value="1"/>
</dbReference>
<evidence type="ECO:0000256" key="6">
    <source>
        <dbReference type="ARBA" id="ARBA00023015"/>
    </source>
</evidence>
<comment type="subcellular location">
    <subcellularLocation>
        <location evidence="1 10">Nucleus</location>
    </subcellularLocation>
</comment>
<dbReference type="Pfam" id="PF23284">
    <property type="entry name" value="KOW2_Spt5"/>
    <property type="match status" value="1"/>
</dbReference>
<evidence type="ECO:0000313" key="15">
    <source>
        <dbReference type="EMBL" id="KAJ8450375.1"/>
    </source>
</evidence>
<dbReference type="SMART" id="SM00738">
    <property type="entry name" value="NGN"/>
    <property type="match status" value="1"/>
</dbReference>
<keyword evidence="3" id="KW-0678">Repressor</keyword>
<dbReference type="InterPro" id="IPR022581">
    <property type="entry name" value="Spt5_N"/>
</dbReference>
<evidence type="ECO:0000313" key="16">
    <source>
        <dbReference type="Proteomes" id="UP001153076"/>
    </source>
</evidence>
<dbReference type="GO" id="GO:0006412">
    <property type="term" value="P:translation"/>
    <property type="evidence" value="ECO:0007669"/>
    <property type="project" value="InterPro"/>
</dbReference>
<protein>
    <recommendedName>
        <fullName evidence="10">Transcription elongation factor SPT5</fullName>
    </recommendedName>
</protein>
<dbReference type="FunFam" id="3.30.70.940:FF:000007">
    <property type="entry name" value="Transcription elongation factor SPT5"/>
    <property type="match status" value="1"/>
</dbReference>
<evidence type="ECO:0000256" key="5">
    <source>
        <dbReference type="ARBA" id="ARBA00022737"/>
    </source>
</evidence>
<dbReference type="GO" id="GO:0003729">
    <property type="term" value="F:mRNA binding"/>
    <property type="evidence" value="ECO:0007669"/>
    <property type="project" value="TreeGrafter"/>
</dbReference>
<dbReference type="CDD" id="cd06083">
    <property type="entry name" value="KOW_Spt5_3"/>
    <property type="match status" value="1"/>
</dbReference>
<organism evidence="14 16">
    <name type="scientific">Carnegiea gigantea</name>
    <dbReference type="NCBI Taxonomy" id="171969"/>
    <lineage>
        <taxon>Eukaryota</taxon>
        <taxon>Viridiplantae</taxon>
        <taxon>Streptophyta</taxon>
        <taxon>Embryophyta</taxon>
        <taxon>Tracheophyta</taxon>
        <taxon>Spermatophyta</taxon>
        <taxon>Magnoliopsida</taxon>
        <taxon>eudicotyledons</taxon>
        <taxon>Gunneridae</taxon>
        <taxon>Pentapetalae</taxon>
        <taxon>Caryophyllales</taxon>
        <taxon>Cactineae</taxon>
        <taxon>Cactaceae</taxon>
        <taxon>Cactoideae</taxon>
        <taxon>Echinocereeae</taxon>
        <taxon>Carnegiea</taxon>
    </lineage>
</organism>
<accession>A0A9Q1GJA4</accession>
<dbReference type="GO" id="GO:0032044">
    <property type="term" value="C:DSIF complex"/>
    <property type="evidence" value="ECO:0007669"/>
    <property type="project" value="TreeGrafter"/>
</dbReference>
<dbReference type="CDD" id="cd09888">
    <property type="entry name" value="NGN_Euk"/>
    <property type="match status" value="1"/>
</dbReference>
<dbReference type="GO" id="GO:0003735">
    <property type="term" value="F:structural constituent of ribosome"/>
    <property type="evidence" value="ECO:0007669"/>
    <property type="project" value="InterPro"/>
</dbReference>
<dbReference type="EMBL" id="JAKOGI010000016">
    <property type="protein sequence ID" value="KAJ8450375.1"/>
    <property type="molecule type" value="Genomic_DNA"/>
</dbReference>
<evidence type="ECO:0000256" key="7">
    <source>
        <dbReference type="ARBA" id="ARBA00023159"/>
    </source>
</evidence>
<feature type="domain" description="KOW" evidence="13">
    <location>
        <begin position="419"/>
        <end position="446"/>
    </location>
</feature>
<dbReference type="InterPro" id="IPR005825">
    <property type="entry name" value="Ribosomal_uL24_CS"/>
</dbReference>
<evidence type="ECO:0000259" key="12">
    <source>
        <dbReference type="SMART" id="SM00738"/>
    </source>
</evidence>
<feature type="region of interest" description="Disordered" evidence="11">
    <location>
        <begin position="813"/>
        <end position="842"/>
    </location>
</feature>
<dbReference type="InterPro" id="IPR041977">
    <property type="entry name" value="KOW_Spt5_4"/>
</dbReference>
<dbReference type="InterPro" id="IPR039659">
    <property type="entry name" value="SPT5"/>
</dbReference>
<dbReference type="Pfam" id="PF23287">
    <property type="entry name" value="KOW7_SPT5"/>
    <property type="match status" value="1"/>
</dbReference>
<comment type="similarity">
    <text evidence="2 10">Belongs to the SPT5 family.</text>
</comment>
<feature type="region of interest" description="Disordered" evidence="11">
    <location>
        <begin position="765"/>
        <end position="786"/>
    </location>
</feature>
<evidence type="ECO:0000256" key="3">
    <source>
        <dbReference type="ARBA" id="ARBA00022491"/>
    </source>
</evidence>
<dbReference type="InterPro" id="IPR008991">
    <property type="entry name" value="Translation_prot_SH3-like_sf"/>
</dbReference>
<keyword evidence="16" id="KW-1185">Reference proteome</keyword>
<dbReference type="Gene3D" id="2.30.30.30">
    <property type="match status" value="4"/>
</dbReference>
<dbReference type="InterPro" id="IPR006645">
    <property type="entry name" value="NGN-like_dom"/>
</dbReference>
<dbReference type="Pfam" id="PF11942">
    <property type="entry name" value="Spt5_N"/>
    <property type="match status" value="1"/>
</dbReference>
<feature type="region of interest" description="Disordered" evidence="11">
    <location>
        <begin position="1"/>
        <end position="143"/>
    </location>
</feature>
<dbReference type="PANTHER" id="PTHR11125">
    <property type="entry name" value="SUPPRESSOR OF TY 5"/>
    <property type="match status" value="1"/>
</dbReference>
<dbReference type="Pfam" id="PF23042">
    <property type="entry name" value="KOW1_SPT5"/>
    <property type="match status" value="1"/>
</dbReference>
<keyword evidence="5" id="KW-0677">Repeat</keyword>
<feature type="domain" description="KOW" evidence="13">
    <location>
        <begin position="268"/>
        <end position="295"/>
    </location>
</feature>
<dbReference type="GO" id="GO:0006368">
    <property type="term" value="P:transcription elongation by RNA polymerase II"/>
    <property type="evidence" value="ECO:0007669"/>
    <property type="project" value="TreeGrafter"/>
</dbReference>
<comment type="caution">
    <text evidence="14">The sequence shown here is derived from an EMBL/GenBank/DDBJ whole genome shotgun (WGS) entry which is preliminary data.</text>
</comment>
<dbReference type="PANTHER" id="PTHR11125:SF7">
    <property type="entry name" value="TRANSCRIPTION ELONGATION FACTOR SPT5"/>
    <property type="match status" value="1"/>
</dbReference>
<evidence type="ECO:0000259" key="13">
    <source>
        <dbReference type="SMART" id="SM00739"/>
    </source>
</evidence>
<dbReference type="InterPro" id="IPR041976">
    <property type="entry name" value="KOW_Spt5_3"/>
</dbReference>
<dbReference type="PIRSF" id="PIRSF036945">
    <property type="entry name" value="Spt5"/>
    <property type="match status" value="1"/>
</dbReference>
<dbReference type="InterPro" id="IPR041973">
    <property type="entry name" value="KOW_Spt5_1"/>
</dbReference>
<feature type="compositionally biased region" description="Acidic residues" evidence="11">
    <location>
        <begin position="57"/>
        <end position="71"/>
    </location>
</feature>
<dbReference type="GO" id="GO:0005840">
    <property type="term" value="C:ribosome"/>
    <property type="evidence" value="ECO:0007669"/>
    <property type="project" value="InterPro"/>
</dbReference>
<dbReference type="InterPro" id="IPR057934">
    <property type="entry name" value="KOW_Spt5_7"/>
</dbReference>
<reference evidence="14" key="1">
    <citation type="submission" date="2022-04" db="EMBL/GenBank/DDBJ databases">
        <title>Carnegiea gigantea Genome sequencing and assembly v2.</title>
        <authorList>
            <person name="Copetti D."/>
            <person name="Sanderson M.J."/>
            <person name="Burquez A."/>
            <person name="Wojciechowski M.F."/>
        </authorList>
    </citation>
    <scope>NUCLEOTIDE SEQUENCE</scope>
    <source>
        <strain evidence="14">SGP5-SGP5p</strain>
        <tissue evidence="14">Aerial part</tissue>
    </source>
</reference>
<evidence type="ECO:0000313" key="14">
    <source>
        <dbReference type="EMBL" id="KAJ8419663.1"/>
    </source>
</evidence>
<dbReference type="OrthoDB" id="28901at2759"/>
<evidence type="ECO:0000256" key="9">
    <source>
        <dbReference type="ARBA" id="ARBA00023242"/>
    </source>
</evidence>
<keyword evidence="4" id="KW-0597">Phosphoprotein</keyword>
<dbReference type="InterPro" id="IPR057936">
    <property type="entry name" value="KOWx_Spt5"/>
</dbReference>
<dbReference type="Pfam" id="PF23037">
    <property type="entry name" value="KOWx_SPT5"/>
    <property type="match status" value="1"/>
</dbReference>
<dbReference type="EMBL" id="JAKOGI010004633">
    <property type="protein sequence ID" value="KAJ8419663.1"/>
    <property type="molecule type" value="Genomic_DNA"/>
</dbReference>
<keyword evidence="6" id="KW-0805">Transcription regulation</keyword>
<dbReference type="Pfam" id="PF23038">
    <property type="entry name" value="KOW6_SPT51-2"/>
    <property type="match status" value="1"/>
</dbReference>
<dbReference type="InterPro" id="IPR041975">
    <property type="entry name" value="KOW_Spt5_2"/>
</dbReference>
<dbReference type="InterPro" id="IPR057935">
    <property type="entry name" value="KOW_Spt5_6_plant"/>
</dbReference>
<dbReference type="FunFam" id="2.30.30.30:FF:000028">
    <property type="entry name" value="Transcription elongation factor SPT5"/>
    <property type="match status" value="1"/>
</dbReference>
<evidence type="ECO:0000256" key="2">
    <source>
        <dbReference type="ARBA" id="ARBA00006956"/>
    </source>
</evidence>
<dbReference type="Proteomes" id="UP001153076">
    <property type="component" value="Unassembled WGS sequence"/>
</dbReference>
<dbReference type="CDD" id="cd06086">
    <property type="entry name" value="KOW_Spt5_6"/>
    <property type="match status" value="1"/>
</dbReference>
<dbReference type="SMART" id="SM00739">
    <property type="entry name" value="KOW"/>
    <property type="match status" value="6"/>
</dbReference>
<name>A0A9Q1GJA4_9CARY</name>
<dbReference type="AlphaFoldDB" id="A0A9Q1GJA4"/>